<dbReference type="Gene3D" id="1.10.10.60">
    <property type="entry name" value="Homeodomain-like"/>
    <property type="match status" value="2"/>
</dbReference>
<dbReference type="InterPro" id="IPR009057">
    <property type="entry name" value="Homeodomain-like_sf"/>
</dbReference>
<feature type="transmembrane region" description="Helical" evidence="4">
    <location>
        <begin position="221"/>
        <end position="238"/>
    </location>
</feature>
<dbReference type="EMBL" id="JBHSBY010000139">
    <property type="protein sequence ID" value="MFC4198452.1"/>
    <property type="molecule type" value="Genomic_DNA"/>
</dbReference>
<accession>A0ABV8NQF3</accession>
<evidence type="ECO:0000313" key="7">
    <source>
        <dbReference type="Proteomes" id="UP001595792"/>
    </source>
</evidence>
<name>A0ABV8NQF3_9SPHI</name>
<dbReference type="Proteomes" id="UP001595792">
    <property type="component" value="Unassembled WGS sequence"/>
</dbReference>
<keyword evidence="4" id="KW-0472">Membrane</keyword>
<keyword evidence="1" id="KW-0805">Transcription regulation</keyword>
<dbReference type="PANTHER" id="PTHR43280:SF29">
    <property type="entry name" value="ARAC-FAMILY TRANSCRIPTIONAL REGULATOR"/>
    <property type="match status" value="1"/>
</dbReference>
<organism evidence="6 7">
    <name type="scientific">Pedobacter jamesrossensis</name>
    <dbReference type="NCBI Taxonomy" id="1908238"/>
    <lineage>
        <taxon>Bacteria</taxon>
        <taxon>Pseudomonadati</taxon>
        <taxon>Bacteroidota</taxon>
        <taxon>Sphingobacteriia</taxon>
        <taxon>Sphingobacteriales</taxon>
        <taxon>Sphingobacteriaceae</taxon>
        <taxon>Pedobacter</taxon>
    </lineage>
</organism>
<keyword evidence="4" id="KW-0812">Transmembrane</keyword>
<feature type="transmembrane region" description="Helical" evidence="4">
    <location>
        <begin position="180"/>
        <end position="201"/>
    </location>
</feature>
<reference evidence="7" key="1">
    <citation type="journal article" date="2019" name="Int. J. Syst. Evol. Microbiol.">
        <title>The Global Catalogue of Microorganisms (GCM) 10K type strain sequencing project: providing services to taxonomists for standard genome sequencing and annotation.</title>
        <authorList>
            <consortium name="The Broad Institute Genomics Platform"/>
            <consortium name="The Broad Institute Genome Sequencing Center for Infectious Disease"/>
            <person name="Wu L."/>
            <person name="Ma J."/>
        </authorList>
    </citation>
    <scope>NUCLEOTIDE SEQUENCE [LARGE SCALE GENOMIC DNA]</scope>
    <source>
        <strain evidence="7">CCM 8689</strain>
    </source>
</reference>
<evidence type="ECO:0000256" key="1">
    <source>
        <dbReference type="ARBA" id="ARBA00023015"/>
    </source>
</evidence>
<feature type="transmembrane region" description="Helical" evidence="4">
    <location>
        <begin position="148"/>
        <end position="168"/>
    </location>
</feature>
<comment type="caution">
    <text evidence="6">The sequence shown here is derived from an EMBL/GenBank/DDBJ whole genome shotgun (WGS) entry which is preliminary data.</text>
</comment>
<feature type="transmembrane region" description="Helical" evidence="4">
    <location>
        <begin position="99"/>
        <end position="118"/>
    </location>
</feature>
<keyword evidence="7" id="KW-1185">Reference proteome</keyword>
<proteinExistence type="predicted"/>
<keyword evidence="2" id="KW-0238">DNA-binding</keyword>
<evidence type="ECO:0000256" key="3">
    <source>
        <dbReference type="ARBA" id="ARBA00023163"/>
    </source>
</evidence>
<dbReference type="PROSITE" id="PS01124">
    <property type="entry name" value="HTH_ARAC_FAMILY_2"/>
    <property type="match status" value="1"/>
</dbReference>
<feature type="transmembrane region" description="Helical" evidence="4">
    <location>
        <begin position="71"/>
        <end position="87"/>
    </location>
</feature>
<evidence type="ECO:0000256" key="4">
    <source>
        <dbReference type="SAM" id="Phobius"/>
    </source>
</evidence>
<dbReference type="RefSeq" id="WP_378962443.1">
    <property type="nucleotide sequence ID" value="NZ_JBHRXC010000016.1"/>
</dbReference>
<protein>
    <submittedName>
        <fullName evidence="6">Helix-turn-helix domain-containing protein</fullName>
    </submittedName>
</protein>
<dbReference type="PANTHER" id="PTHR43280">
    <property type="entry name" value="ARAC-FAMILY TRANSCRIPTIONAL REGULATOR"/>
    <property type="match status" value="1"/>
</dbReference>
<feature type="domain" description="HTH araC/xylS-type" evidence="5">
    <location>
        <begin position="291"/>
        <end position="394"/>
    </location>
</feature>
<dbReference type="InterPro" id="IPR018062">
    <property type="entry name" value="HTH_AraC-typ_CS"/>
</dbReference>
<dbReference type="InterPro" id="IPR018060">
    <property type="entry name" value="HTH_AraC"/>
</dbReference>
<evidence type="ECO:0000259" key="5">
    <source>
        <dbReference type="PROSITE" id="PS01124"/>
    </source>
</evidence>
<dbReference type="PROSITE" id="PS00041">
    <property type="entry name" value="HTH_ARAC_FAMILY_1"/>
    <property type="match status" value="1"/>
</dbReference>
<feature type="transmembrane region" description="Helical" evidence="4">
    <location>
        <begin position="6"/>
        <end position="24"/>
    </location>
</feature>
<dbReference type="SUPFAM" id="SSF46689">
    <property type="entry name" value="Homeodomain-like"/>
    <property type="match status" value="1"/>
</dbReference>
<dbReference type="Pfam" id="PF12833">
    <property type="entry name" value="HTH_18"/>
    <property type="match status" value="1"/>
</dbReference>
<keyword evidence="4" id="KW-1133">Transmembrane helix</keyword>
<evidence type="ECO:0000313" key="6">
    <source>
        <dbReference type="EMBL" id="MFC4198452.1"/>
    </source>
</evidence>
<keyword evidence="3" id="KW-0804">Transcription</keyword>
<gene>
    <name evidence="6" type="ORF">ACFOUY_17230</name>
</gene>
<evidence type="ECO:0000256" key="2">
    <source>
        <dbReference type="ARBA" id="ARBA00023125"/>
    </source>
</evidence>
<dbReference type="SMART" id="SM00342">
    <property type="entry name" value="HTH_ARAC"/>
    <property type="match status" value="1"/>
</dbReference>
<feature type="transmembrane region" description="Helical" evidence="4">
    <location>
        <begin position="31"/>
        <end position="51"/>
    </location>
</feature>
<sequence>MHPFFFTVIGAIFILSLVIVQLSLYGRAKKYLNLLLVIAIFGIVWYAFMYLMTNSGYIRNYPLLFNKGLPLYYLIAPCFYLYVRGSLNHVYSKFRKVDLFHFLIIIPAVISVLPYNLLDYSRQQEIVNKIASDIHFAFSSNKYIVQPWHWFTFPLSALIYSLLQFRLARQAVKKRLNSKTIRWVYLFTSICTLIFVGMLVINISILKDMNNAWFILHQSKLILLMCFCLLIFSLSFFINPELIFGFTKTVESGEHLPLVDSLKNNNTIHTVGSSTIERAKHKIIDENLVHQVELFMIEKEIFRQNGLTLSDLASLLNVPSHKLSDLFNNYYQLNFNTYINNLRITYIKNRLDRGDWKQLTLEAIATDAGFASRNTFFVAFKKAMDKTPSAYLSDLKNA</sequence>